<dbReference type="STRING" id="37003.ENSKMAP00000013383"/>
<evidence type="ECO:0000256" key="3">
    <source>
        <dbReference type="ARBA" id="ARBA00022723"/>
    </source>
</evidence>
<evidence type="ECO:0000256" key="11">
    <source>
        <dbReference type="ARBA" id="ARBA00059334"/>
    </source>
</evidence>
<dbReference type="GO" id="GO:0008270">
    <property type="term" value="F:zinc ion binding"/>
    <property type="evidence" value="ECO:0007669"/>
    <property type="project" value="InterPro"/>
</dbReference>
<dbReference type="InterPro" id="IPR016193">
    <property type="entry name" value="Cytidine_deaminase-like"/>
</dbReference>
<evidence type="ECO:0000256" key="7">
    <source>
        <dbReference type="ARBA" id="ARBA00038938"/>
    </source>
</evidence>
<evidence type="ECO:0000256" key="9">
    <source>
        <dbReference type="ARBA" id="ARBA00050096"/>
    </source>
</evidence>
<evidence type="ECO:0000256" key="4">
    <source>
        <dbReference type="ARBA" id="ARBA00022727"/>
    </source>
</evidence>
<evidence type="ECO:0000313" key="14">
    <source>
        <dbReference type="Ensembl" id="ENSKMAP00000013383.1"/>
    </source>
</evidence>
<evidence type="ECO:0000256" key="1">
    <source>
        <dbReference type="ARBA" id="ARBA00001947"/>
    </source>
</evidence>
<evidence type="ECO:0000256" key="12">
    <source>
        <dbReference type="ARBA" id="ARBA00071582"/>
    </source>
</evidence>
<dbReference type="PROSITE" id="PS00903">
    <property type="entry name" value="CYT_DCMP_DEAMINASES_1"/>
    <property type="match status" value="1"/>
</dbReference>
<dbReference type="GeneTree" id="ENSGT00940000153676"/>
<dbReference type="GO" id="GO:0005737">
    <property type="term" value="C:cytoplasm"/>
    <property type="evidence" value="ECO:0007669"/>
    <property type="project" value="TreeGrafter"/>
</dbReference>
<dbReference type="SUPFAM" id="SSF53927">
    <property type="entry name" value="Cytidine deaminase-like"/>
    <property type="match status" value="1"/>
</dbReference>
<dbReference type="FunFam" id="3.40.140.10:FF:000021">
    <property type="entry name" value="Deoxycytidylate deaminase"/>
    <property type="match status" value="1"/>
</dbReference>
<evidence type="ECO:0000256" key="8">
    <source>
        <dbReference type="ARBA" id="ARBA00041763"/>
    </source>
</evidence>
<organism evidence="14 15">
    <name type="scientific">Kryptolebias marmoratus</name>
    <name type="common">Mangrove killifish</name>
    <name type="synonym">Rivulus marmoratus</name>
    <dbReference type="NCBI Taxonomy" id="37003"/>
    <lineage>
        <taxon>Eukaryota</taxon>
        <taxon>Metazoa</taxon>
        <taxon>Chordata</taxon>
        <taxon>Craniata</taxon>
        <taxon>Vertebrata</taxon>
        <taxon>Euteleostomi</taxon>
        <taxon>Actinopterygii</taxon>
        <taxon>Neopterygii</taxon>
        <taxon>Teleostei</taxon>
        <taxon>Neoteleostei</taxon>
        <taxon>Acanthomorphata</taxon>
        <taxon>Ovalentaria</taxon>
        <taxon>Atherinomorphae</taxon>
        <taxon>Cyprinodontiformes</taxon>
        <taxon>Rivulidae</taxon>
        <taxon>Kryptolebias</taxon>
    </lineage>
</organism>
<sequence>YNFFQNIPLSDLNGSKETLPREPRLSLGEYFMAFARLAAEMSRDPNTQVGACIVKDGKIVGTGYNAMPNGCTDLPWSNDNPDWLQKKYAYVCHAELNAIVNKFSADVKGCTMYVTLFPCNECAKLIIQTGIAKVVYLSDKYHDKDEMKASKAMLKEAKVELRYTANKLFLFCFIHSFSVNGNRVFQAIPEGTSVKNCVKDPH</sequence>
<dbReference type="EC" id="3.5.4.12" evidence="7"/>
<dbReference type="InterPro" id="IPR002125">
    <property type="entry name" value="CMP_dCMP_dom"/>
</dbReference>
<name>A0A3Q3AA42_KRYMA</name>
<dbReference type="GO" id="GO:0004132">
    <property type="term" value="F:dCMP deaminase activity"/>
    <property type="evidence" value="ECO:0007669"/>
    <property type="project" value="UniProtKB-EC"/>
</dbReference>
<dbReference type="Proteomes" id="UP000264800">
    <property type="component" value="Unplaced"/>
</dbReference>
<comment type="catalytic activity">
    <reaction evidence="9">
        <text>5-hydroxymethyl-dCMP + H2O + H(+) = 5-hydroxymethyl-dUMP + NH4(+)</text>
        <dbReference type="Rhea" id="RHEA:77175"/>
        <dbReference type="ChEBI" id="CHEBI:15377"/>
        <dbReference type="ChEBI" id="CHEBI:15378"/>
        <dbReference type="ChEBI" id="CHEBI:28938"/>
        <dbReference type="ChEBI" id="CHEBI:57962"/>
        <dbReference type="ChEBI" id="CHEBI:90409"/>
    </reaction>
    <physiologicalReaction direction="left-to-right" evidence="9">
        <dbReference type="Rhea" id="RHEA:77176"/>
    </physiologicalReaction>
</comment>
<evidence type="ECO:0000259" key="13">
    <source>
        <dbReference type="PROSITE" id="PS51747"/>
    </source>
</evidence>
<dbReference type="GO" id="GO:0009165">
    <property type="term" value="P:nucleotide biosynthetic process"/>
    <property type="evidence" value="ECO:0007669"/>
    <property type="project" value="UniProtKB-KW"/>
</dbReference>
<proteinExistence type="inferred from homology"/>
<dbReference type="InterPro" id="IPR015517">
    <property type="entry name" value="dCMP_deaminase-rel"/>
</dbReference>
<dbReference type="PANTHER" id="PTHR11086:SF18">
    <property type="entry name" value="DEOXYCYTIDYLATE DEAMINASE"/>
    <property type="match status" value="1"/>
</dbReference>
<comment type="cofactor">
    <cofactor evidence="1">
        <name>Zn(2+)</name>
        <dbReference type="ChEBI" id="CHEBI:29105"/>
    </cofactor>
</comment>
<keyword evidence="4" id="KW-0545">Nucleotide biosynthesis</keyword>
<dbReference type="PANTHER" id="PTHR11086">
    <property type="entry name" value="DEOXYCYTIDYLATE DEAMINASE-RELATED"/>
    <property type="match status" value="1"/>
</dbReference>
<keyword evidence="3" id="KW-0479">Metal-binding</keyword>
<dbReference type="InterPro" id="IPR016192">
    <property type="entry name" value="APOBEC/CMP_deaminase_Zn-bd"/>
</dbReference>
<feature type="domain" description="CMP/dCMP-type deaminase" evidence="13">
    <location>
        <begin position="26"/>
        <end position="154"/>
    </location>
</feature>
<dbReference type="AlphaFoldDB" id="A0A3Q3AA42"/>
<dbReference type="Pfam" id="PF00383">
    <property type="entry name" value="dCMP_cyt_deam_1"/>
    <property type="match status" value="1"/>
</dbReference>
<dbReference type="CDD" id="cd01286">
    <property type="entry name" value="deoxycytidylate_deaminase"/>
    <property type="match status" value="1"/>
</dbReference>
<evidence type="ECO:0000256" key="5">
    <source>
        <dbReference type="ARBA" id="ARBA00022801"/>
    </source>
</evidence>
<dbReference type="Gene3D" id="3.40.140.10">
    <property type="entry name" value="Cytidine Deaminase, domain 2"/>
    <property type="match status" value="1"/>
</dbReference>
<accession>A0A3Q3AA42</accession>
<protein>
    <recommendedName>
        <fullName evidence="12">Deoxycytidylate deaminase</fullName>
        <ecNumber evidence="7">3.5.4.12</ecNumber>
    </recommendedName>
    <alternativeName>
        <fullName evidence="8">dCMP deaminase</fullName>
    </alternativeName>
</protein>
<comment type="similarity">
    <text evidence="2">Belongs to the cytidine and deoxycytidylate deaminase family.</text>
</comment>
<dbReference type="PROSITE" id="PS51747">
    <property type="entry name" value="CYT_DCMP_DEAMINASES_2"/>
    <property type="match status" value="1"/>
</dbReference>
<keyword evidence="15" id="KW-1185">Reference proteome</keyword>
<comment type="function">
    <text evidence="11">Catalyzes the deamination of dCMP to dUMP, providing the nucleoside monophosphate substrate for the thymidylate synthase/TYMS. Also, part of a nucleotide salvage pathway that eliminates epigenetically modified 5-hydroxymethyl-dCMP (hmdCMP) in a two-step process entailing deamination to cytotoxic 5-hydroxymethyl-dUMP (hmdUMP), followed by its hydrolysis into 5-hydroxymethyluracil (hmU) and 2-deoxy-D-ribose 5-phosphate (deoxyribosephosphate). Catalyzes the first step in that pathway, the deamination of 5-hydroxymethyl-dCMP (hmdCMP).</text>
</comment>
<evidence type="ECO:0000256" key="6">
    <source>
        <dbReference type="ARBA" id="ARBA00022833"/>
    </source>
</evidence>
<reference evidence="14" key="2">
    <citation type="submission" date="2025-09" db="UniProtKB">
        <authorList>
            <consortium name="Ensembl"/>
        </authorList>
    </citation>
    <scope>IDENTIFICATION</scope>
</reference>
<evidence type="ECO:0000256" key="2">
    <source>
        <dbReference type="ARBA" id="ARBA00006576"/>
    </source>
</evidence>
<comment type="catalytic activity">
    <reaction evidence="10">
        <text>dCMP + H2O + H(+) = dUMP + NH4(+)</text>
        <dbReference type="Rhea" id="RHEA:22924"/>
        <dbReference type="ChEBI" id="CHEBI:15377"/>
        <dbReference type="ChEBI" id="CHEBI:15378"/>
        <dbReference type="ChEBI" id="CHEBI:28938"/>
        <dbReference type="ChEBI" id="CHEBI:57566"/>
        <dbReference type="ChEBI" id="CHEBI:246422"/>
        <dbReference type="EC" id="3.5.4.12"/>
    </reaction>
    <physiologicalReaction direction="left-to-right" evidence="10">
        <dbReference type="Rhea" id="RHEA:22925"/>
    </physiologicalReaction>
</comment>
<evidence type="ECO:0000313" key="15">
    <source>
        <dbReference type="Proteomes" id="UP000264800"/>
    </source>
</evidence>
<dbReference type="Ensembl" id="ENSKMAT00000013591.1">
    <property type="protein sequence ID" value="ENSKMAP00000013383.1"/>
    <property type="gene ID" value="ENSKMAG00000010025.1"/>
</dbReference>
<keyword evidence="5" id="KW-0378">Hydrolase</keyword>
<reference evidence="14" key="1">
    <citation type="submission" date="2025-08" db="UniProtKB">
        <authorList>
            <consortium name="Ensembl"/>
        </authorList>
    </citation>
    <scope>IDENTIFICATION</scope>
</reference>
<dbReference type="InterPro" id="IPR035105">
    <property type="entry name" value="Deoxycytidylate_deaminase_dom"/>
</dbReference>
<evidence type="ECO:0000256" key="10">
    <source>
        <dbReference type="ARBA" id="ARBA00051515"/>
    </source>
</evidence>
<keyword evidence="6" id="KW-0862">Zinc</keyword>